<name>A0A1D1V517_RAMVA</name>
<gene>
    <name evidence="2" type="primary">RvY_08206</name>
    <name evidence="2" type="synonym">RvY_08206.1</name>
    <name evidence="2" type="ORF">RvY_08206-1</name>
</gene>
<feature type="compositionally biased region" description="Polar residues" evidence="1">
    <location>
        <begin position="182"/>
        <end position="193"/>
    </location>
</feature>
<protein>
    <submittedName>
        <fullName evidence="2">Uncharacterized protein</fullName>
    </submittedName>
</protein>
<evidence type="ECO:0000256" key="1">
    <source>
        <dbReference type="SAM" id="MobiDB-lite"/>
    </source>
</evidence>
<dbReference type="AlphaFoldDB" id="A0A1D1V517"/>
<feature type="region of interest" description="Disordered" evidence="1">
    <location>
        <begin position="166"/>
        <end position="200"/>
    </location>
</feature>
<dbReference type="Proteomes" id="UP000186922">
    <property type="component" value="Unassembled WGS sequence"/>
</dbReference>
<sequence length="200" mass="22793">MTDQYFCYDQHRHSQTSNTFMTGIWARTSNFYIYQTNGTVLGDPFGLNDDFQPIKCCKTPTGYYIDYVSCYYMPTHDMYWEYYDAQSANLVFCAQGYVMVAAAKKKNPYRGFEYTIEWIQCCRVGFGQPVNVAPPIIYSRSGSAAYYAPRGVEGMPPLVAGQYKGQYRQSRSVKSSAKGSSEENPLSLNNTDRTGCFEKE</sequence>
<organism evidence="2 3">
    <name type="scientific">Ramazzottius varieornatus</name>
    <name type="common">Water bear</name>
    <name type="synonym">Tardigrade</name>
    <dbReference type="NCBI Taxonomy" id="947166"/>
    <lineage>
        <taxon>Eukaryota</taxon>
        <taxon>Metazoa</taxon>
        <taxon>Ecdysozoa</taxon>
        <taxon>Tardigrada</taxon>
        <taxon>Eutardigrada</taxon>
        <taxon>Parachela</taxon>
        <taxon>Hypsibioidea</taxon>
        <taxon>Ramazzottiidae</taxon>
        <taxon>Ramazzottius</taxon>
    </lineage>
</organism>
<dbReference type="EMBL" id="BDGG01000003">
    <property type="protein sequence ID" value="GAU96824.1"/>
    <property type="molecule type" value="Genomic_DNA"/>
</dbReference>
<keyword evidence="3" id="KW-1185">Reference proteome</keyword>
<accession>A0A1D1V517</accession>
<proteinExistence type="predicted"/>
<feature type="compositionally biased region" description="Low complexity" evidence="1">
    <location>
        <begin position="170"/>
        <end position="179"/>
    </location>
</feature>
<comment type="caution">
    <text evidence="2">The sequence shown here is derived from an EMBL/GenBank/DDBJ whole genome shotgun (WGS) entry which is preliminary data.</text>
</comment>
<evidence type="ECO:0000313" key="3">
    <source>
        <dbReference type="Proteomes" id="UP000186922"/>
    </source>
</evidence>
<evidence type="ECO:0000313" key="2">
    <source>
        <dbReference type="EMBL" id="GAU96824.1"/>
    </source>
</evidence>
<reference evidence="2 3" key="1">
    <citation type="journal article" date="2016" name="Nat. Commun.">
        <title>Extremotolerant tardigrade genome and improved radiotolerance of human cultured cells by tardigrade-unique protein.</title>
        <authorList>
            <person name="Hashimoto T."/>
            <person name="Horikawa D.D."/>
            <person name="Saito Y."/>
            <person name="Kuwahara H."/>
            <person name="Kozuka-Hata H."/>
            <person name="Shin-I T."/>
            <person name="Minakuchi Y."/>
            <person name="Ohishi K."/>
            <person name="Motoyama A."/>
            <person name="Aizu T."/>
            <person name="Enomoto A."/>
            <person name="Kondo K."/>
            <person name="Tanaka S."/>
            <person name="Hara Y."/>
            <person name="Koshikawa S."/>
            <person name="Sagara H."/>
            <person name="Miura T."/>
            <person name="Yokobori S."/>
            <person name="Miyagawa K."/>
            <person name="Suzuki Y."/>
            <person name="Kubo T."/>
            <person name="Oyama M."/>
            <person name="Kohara Y."/>
            <person name="Fujiyama A."/>
            <person name="Arakawa K."/>
            <person name="Katayama T."/>
            <person name="Toyoda A."/>
            <person name="Kunieda T."/>
        </authorList>
    </citation>
    <scope>NUCLEOTIDE SEQUENCE [LARGE SCALE GENOMIC DNA]</scope>
    <source>
        <strain evidence="2 3">YOKOZUNA-1</strain>
    </source>
</reference>